<dbReference type="InterPro" id="IPR018710">
    <property type="entry name" value="DUF2232"/>
</dbReference>
<feature type="transmembrane region" description="Helical" evidence="1">
    <location>
        <begin position="81"/>
        <end position="101"/>
    </location>
</feature>
<accession>A0A519BHN5</accession>
<dbReference type="EMBL" id="SGBC01000001">
    <property type="protein sequence ID" value="RZD16788.1"/>
    <property type="molecule type" value="Genomic_DNA"/>
</dbReference>
<protein>
    <submittedName>
        <fullName evidence="2">DUF2232 domain-containing protein</fullName>
    </submittedName>
</protein>
<feature type="transmembrane region" description="Helical" evidence="1">
    <location>
        <begin position="32"/>
        <end position="49"/>
    </location>
</feature>
<evidence type="ECO:0000313" key="3">
    <source>
        <dbReference type="Proteomes" id="UP000316562"/>
    </source>
</evidence>
<evidence type="ECO:0000313" key="2">
    <source>
        <dbReference type="EMBL" id="RZD16788.1"/>
    </source>
</evidence>
<feature type="transmembrane region" description="Helical" evidence="1">
    <location>
        <begin position="228"/>
        <end position="250"/>
    </location>
</feature>
<organism evidence="2 3">
    <name type="scientific">Acididesulfobacter guangdongensis</name>
    <dbReference type="NCBI Taxonomy" id="2597225"/>
    <lineage>
        <taxon>Bacteria</taxon>
        <taxon>Deltaproteobacteria</taxon>
        <taxon>Candidatus Acidulodesulfobacterales</taxon>
        <taxon>Candidatus Acididesulfobacter</taxon>
    </lineage>
</organism>
<dbReference type="Pfam" id="PF09991">
    <property type="entry name" value="DUF2232"/>
    <property type="match status" value="1"/>
</dbReference>
<feature type="transmembrane region" description="Helical" evidence="1">
    <location>
        <begin position="256"/>
        <end position="280"/>
    </location>
</feature>
<feature type="transmembrane region" description="Helical" evidence="1">
    <location>
        <begin position="292"/>
        <end position="315"/>
    </location>
</feature>
<name>A0A519BHN5_ACIG2</name>
<keyword evidence="1" id="KW-0472">Membrane</keyword>
<reference evidence="2 3" key="1">
    <citation type="journal article" date="2019" name="ISME J.">
        <title>Insights into ecological role of a new deltaproteobacterial order Candidatus Acidulodesulfobacterales by metagenomics and metatranscriptomics.</title>
        <authorList>
            <person name="Tan S."/>
            <person name="Liu J."/>
            <person name="Fang Y."/>
            <person name="Hedlund B.P."/>
            <person name="Lian Z.H."/>
            <person name="Huang L.Y."/>
            <person name="Li J.T."/>
            <person name="Huang L.N."/>
            <person name="Li W.J."/>
            <person name="Jiang H.C."/>
            <person name="Dong H.L."/>
            <person name="Shu W.S."/>
        </authorList>
    </citation>
    <scope>NUCLEOTIDE SEQUENCE [LARGE SCALE GENOMIC DNA]</scope>
    <source>
        <strain evidence="2">AP2</strain>
    </source>
</reference>
<comment type="caution">
    <text evidence="2">The sequence shown here is derived from an EMBL/GenBank/DDBJ whole genome shotgun (WGS) entry which is preliminary data.</text>
</comment>
<dbReference type="Proteomes" id="UP000316562">
    <property type="component" value="Unassembled WGS sequence"/>
</dbReference>
<keyword evidence="1" id="KW-1133">Transmembrane helix</keyword>
<feature type="transmembrane region" description="Helical" evidence="1">
    <location>
        <begin position="56"/>
        <end position="75"/>
    </location>
</feature>
<feature type="transmembrane region" description="Helical" evidence="1">
    <location>
        <begin position="113"/>
        <end position="132"/>
    </location>
</feature>
<sequence length="330" mass="38425">MYKFKKFLSIFFITFLLYLLITDCLAAGYYSFANPLFYLFFSFIIIWYFKNYKGASILPAAIVCFAGIMSVYNYINYSRSIEILSVILIFVVIPYAFSYLYNKKLSLAKAVSFSVLSIYSLLFLFFAAYVYYNNAYLYSDLGSYLNKYAGVIIIKVINIYKQMGISDTLIAKFKPELIIILKDIFLLTPSILIIFSWFSLWLCFIVLKNRISKDDGNNSFFRTDENLLNWKASDFLIIGLIIGLIIIVFANGLYKFIGYNIIIILASVFFVQGLTILSFYFKKNNVNKILRFFAYALILLFSNPFLIFIVMLGIFDEWFDFRKVNGIKLK</sequence>
<gene>
    <name evidence="2" type="ORF">EVJ46_00670</name>
</gene>
<evidence type="ECO:0000256" key="1">
    <source>
        <dbReference type="SAM" id="Phobius"/>
    </source>
</evidence>
<dbReference type="AlphaFoldDB" id="A0A519BHN5"/>
<proteinExistence type="predicted"/>
<keyword evidence="1" id="KW-0812">Transmembrane</keyword>
<feature type="transmembrane region" description="Helical" evidence="1">
    <location>
        <begin position="184"/>
        <end position="207"/>
    </location>
</feature>